<dbReference type="OrthoDB" id="10066232at2759"/>
<comment type="caution">
    <text evidence="2">The sequence shown here is derived from an EMBL/GenBank/DDBJ whole genome shotgun (WGS) entry which is preliminary data.</text>
</comment>
<keyword evidence="3" id="KW-1185">Reference proteome</keyword>
<dbReference type="Proteomes" id="UP000554235">
    <property type="component" value="Unassembled WGS sequence"/>
</dbReference>
<dbReference type="Gene3D" id="3.30.460.40">
    <property type="match status" value="1"/>
</dbReference>
<dbReference type="InterPro" id="IPR043519">
    <property type="entry name" value="NT_sf"/>
</dbReference>
<proteinExistence type="predicted"/>
<evidence type="ECO:0008006" key="4">
    <source>
        <dbReference type="Google" id="ProtNLM"/>
    </source>
</evidence>
<dbReference type="AlphaFoldDB" id="A0A8H4KDK1"/>
<keyword evidence="1" id="KW-1133">Transmembrane helix</keyword>
<sequence>MQQAASYLQQAFGGQHHAWFGGWALKLRGPNRDTRDLNLLVQARDVDELRATLSPYSWAITSDYEMADSDRERIFVDVGEEGQLVDQPDTPLVGQEDSYESIQTPEVEQVPVVPLKRQVEKKLGKWILRKKQSDFQDLEFLFRANGQAIKEWAEHLNLEWRIEFYEAYKTAYGDRKARNAMKSTLKLGWNGGSSLFGWILGLVLVSWETF</sequence>
<organism evidence="2 3">
    <name type="scientific">Fusarium albosuccineum</name>
    <dbReference type="NCBI Taxonomy" id="1237068"/>
    <lineage>
        <taxon>Eukaryota</taxon>
        <taxon>Fungi</taxon>
        <taxon>Dikarya</taxon>
        <taxon>Ascomycota</taxon>
        <taxon>Pezizomycotina</taxon>
        <taxon>Sordariomycetes</taxon>
        <taxon>Hypocreomycetidae</taxon>
        <taxon>Hypocreales</taxon>
        <taxon>Nectriaceae</taxon>
        <taxon>Fusarium</taxon>
        <taxon>Fusarium decemcellulare species complex</taxon>
    </lineage>
</organism>
<evidence type="ECO:0000256" key="1">
    <source>
        <dbReference type="SAM" id="Phobius"/>
    </source>
</evidence>
<evidence type="ECO:0000313" key="3">
    <source>
        <dbReference type="Proteomes" id="UP000554235"/>
    </source>
</evidence>
<name>A0A8H4KDK1_9HYPO</name>
<keyword evidence="1" id="KW-0812">Transmembrane</keyword>
<accession>A0A8H4KDK1</accession>
<dbReference type="EMBL" id="JAADYS010003332">
    <property type="protein sequence ID" value="KAF4448250.1"/>
    <property type="molecule type" value="Genomic_DNA"/>
</dbReference>
<feature type="transmembrane region" description="Helical" evidence="1">
    <location>
        <begin position="187"/>
        <end position="207"/>
    </location>
</feature>
<evidence type="ECO:0000313" key="2">
    <source>
        <dbReference type="EMBL" id="KAF4448250.1"/>
    </source>
</evidence>
<keyword evidence="1" id="KW-0472">Membrane</keyword>
<protein>
    <recommendedName>
        <fullName evidence="4">Nucleotidyltransferase family protein</fullName>
    </recommendedName>
</protein>
<reference evidence="2 3" key="1">
    <citation type="submission" date="2020-01" db="EMBL/GenBank/DDBJ databases">
        <title>Identification and distribution of gene clusters putatively required for synthesis of sphingolipid metabolism inhibitors in phylogenetically diverse species of the filamentous fungus Fusarium.</title>
        <authorList>
            <person name="Kim H.-S."/>
            <person name="Busman M."/>
            <person name="Brown D.W."/>
            <person name="Divon H."/>
            <person name="Uhlig S."/>
            <person name="Proctor R.H."/>
        </authorList>
    </citation>
    <scope>NUCLEOTIDE SEQUENCE [LARGE SCALE GENOMIC DNA]</scope>
    <source>
        <strain evidence="2 3">NRRL 20459</strain>
    </source>
</reference>
<gene>
    <name evidence="2" type="ORF">FALBO_16824</name>
</gene>
<dbReference type="SUPFAM" id="SSF81301">
    <property type="entry name" value="Nucleotidyltransferase"/>
    <property type="match status" value="1"/>
</dbReference>